<evidence type="ECO:0000256" key="2">
    <source>
        <dbReference type="ARBA" id="ARBA00009637"/>
    </source>
</evidence>
<dbReference type="Proteomes" id="UP000184253">
    <property type="component" value="Unassembled WGS sequence"/>
</dbReference>
<evidence type="ECO:0000256" key="4">
    <source>
        <dbReference type="ARBA" id="ARBA00019707"/>
    </source>
</evidence>
<evidence type="ECO:0000313" key="8">
    <source>
        <dbReference type="EMBL" id="SHL42864.1"/>
    </source>
</evidence>
<dbReference type="Gene3D" id="2.60.120.10">
    <property type="entry name" value="Jelly Rolls"/>
    <property type="match status" value="1"/>
</dbReference>
<protein>
    <recommendedName>
        <fullName evidence="4">L-ectoine synthase</fullName>
        <ecNumber evidence="3">4.2.1.108</ecNumber>
    </recommendedName>
    <alternativeName>
        <fullName evidence="6">N-acetyldiaminobutyrate dehydratase</fullName>
    </alternativeName>
</protein>
<proteinExistence type="inferred from homology"/>
<dbReference type="SUPFAM" id="SSF51182">
    <property type="entry name" value="RmlC-like cupins"/>
    <property type="match status" value="1"/>
</dbReference>
<organism evidence="8 9">
    <name type="scientific">Micrococcus luteus</name>
    <name type="common">Micrococcus lysodeikticus</name>
    <dbReference type="NCBI Taxonomy" id="1270"/>
    <lineage>
        <taxon>Bacteria</taxon>
        <taxon>Bacillati</taxon>
        <taxon>Actinomycetota</taxon>
        <taxon>Actinomycetes</taxon>
        <taxon>Micrococcales</taxon>
        <taxon>Micrococcaceae</taxon>
        <taxon>Micrococcus</taxon>
    </lineage>
</organism>
<gene>
    <name evidence="8" type="ORF">SAMN04487849_1039</name>
</gene>
<dbReference type="CDD" id="cd06978">
    <property type="entry name" value="cupin_EctC"/>
    <property type="match status" value="1"/>
</dbReference>
<name>A0ABD7M6D3_MICLU</name>
<dbReference type="PANTHER" id="PTHR39289:SF1">
    <property type="entry name" value="L-ECTOINE SYNTHASE"/>
    <property type="match status" value="1"/>
</dbReference>
<dbReference type="InterPro" id="IPR011051">
    <property type="entry name" value="RmlC_Cupin_sf"/>
</dbReference>
<dbReference type="InterPro" id="IPR010462">
    <property type="entry name" value="Ectoine_synth"/>
</dbReference>
<dbReference type="InterPro" id="IPR014710">
    <property type="entry name" value="RmlC-like_jellyroll"/>
</dbReference>
<dbReference type="NCBIfam" id="NF009806">
    <property type="entry name" value="PRK13290.1"/>
    <property type="match status" value="1"/>
</dbReference>
<comment type="caution">
    <text evidence="8">The sequence shown here is derived from an EMBL/GenBank/DDBJ whole genome shotgun (WGS) entry which is preliminary data.</text>
</comment>
<evidence type="ECO:0000313" key="9">
    <source>
        <dbReference type="Proteomes" id="UP000184253"/>
    </source>
</evidence>
<reference evidence="8 9" key="1">
    <citation type="submission" date="2016-11" db="EMBL/GenBank/DDBJ databases">
        <authorList>
            <person name="Varghese N."/>
            <person name="Submissions S."/>
        </authorList>
    </citation>
    <scope>NUCLEOTIDE SEQUENCE [LARGE SCALE GENOMIC DNA]</scope>
    <source>
        <strain evidence="8 9">VTM4R57</strain>
    </source>
</reference>
<sequence length="137" mass="14989">MFLRPGADRGSDPPIYTRSRNDVEKVEWGGGTSERLLTAKDEMGFAVAHTIVRAGSSSKLQYRNHQEACYCIAGNGSVVEPDGTVHEITPGVIYVLPDHEPHDLRGGTEDMHLISVFNPAITGDEKHTLSEDGYSSY</sequence>
<evidence type="ECO:0000256" key="1">
    <source>
        <dbReference type="ARBA" id="ARBA00005181"/>
    </source>
</evidence>
<dbReference type="RefSeq" id="WP_200869976.1">
    <property type="nucleotide sequence ID" value="NZ_FRCE01000003.1"/>
</dbReference>
<dbReference type="EC" id="4.2.1.108" evidence="3"/>
<comment type="similarity">
    <text evidence="2">Belongs to the ectoine synthase family.</text>
</comment>
<dbReference type="EMBL" id="FRCE01000003">
    <property type="protein sequence ID" value="SHL42864.1"/>
    <property type="molecule type" value="Genomic_DNA"/>
</dbReference>
<dbReference type="PANTHER" id="PTHR39289">
    <property type="match status" value="1"/>
</dbReference>
<comment type="pathway">
    <text evidence="1">Amine and polyamine biosynthesis; ectoine biosynthesis; L-ectoine from L-aspartate 4-semialdehyde: step 3/3.</text>
</comment>
<evidence type="ECO:0000256" key="7">
    <source>
        <dbReference type="ARBA" id="ARBA00048714"/>
    </source>
</evidence>
<evidence type="ECO:0000256" key="5">
    <source>
        <dbReference type="ARBA" id="ARBA00023239"/>
    </source>
</evidence>
<dbReference type="Pfam" id="PF06339">
    <property type="entry name" value="Ectoine_synth"/>
    <property type="match status" value="1"/>
</dbReference>
<keyword evidence="5" id="KW-0456">Lyase</keyword>
<evidence type="ECO:0000256" key="3">
    <source>
        <dbReference type="ARBA" id="ARBA00013192"/>
    </source>
</evidence>
<accession>A0ABD7M6D3</accession>
<comment type="catalytic activity">
    <reaction evidence="7">
        <text>(2S)-4-acetamido-2-aminobutanoate = L-ectoine + H2O</text>
        <dbReference type="Rhea" id="RHEA:17281"/>
        <dbReference type="ChEBI" id="CHEBI:15377"/>
        <dbReference type="ChEBI" id="CHEBI:58515"/>
        <dbReference type="ChEBI" id="CHEBI:58929"/>
        <dbReference type="EC" id="4.2.1.108"/>
    </reaction>
</comment>
<evidence type="ECO:0000256" key="6">
    <source>
        <dbReference type="ARBA" id="ARBA00033271"/>
    </source>
</evidence>
<dbReference type="GO" id="GO:0033990">
    <property type="term" value="F:ectoine synthase activity"/>
    <property type="evidence" value="ECO:0007669"/>
    <property type="project" value="UniProtKB-EC"/>
</dbReference>
<dbReference type="AlphaFoldDB" id="A0ABD7M6D3"/>